<dbReference type="Proteomes" id="UP000887013">
    <property type="component" value="Unassembled WGS sequence"/>
</dbReference>
<protein>
    <submittedName>
        <fullName evidence="5">SH3 domain-binding protein 5 homolog</fullName>
    </submittedName>
</protein>
<proteinExistence type="inferred from homology"/>
<gene>
    <name evidence="5" type="primary">pcs</name>
    <name evidence="5" type="ORF">NPIL_463791</name>
</gene>
<dbReference type="GO" id="GO:0005737">
    <property type="term" value="C:cytoplasm"/>
    <property type="evidence" value="ECO:0007669"/>
    <property type="project" value="TreeGrafter"/>
</dbReference>
<organism evidence="5 6">
    <name type="scientific">Nephila pilipes</name>
    <name type="common">Giant wood spider</name>
    <name type="synonym">Nephila maculata</name>
    <dbReference type="NCBI Taxonomy" id="299642"/>
    <lineage>
        <taxon>Eukaryota</taxon>
        <taxon>Metazoa</taxon>
        <taxon>Ecdysozoa</taxon>
        <taxon>Arthropoda</taxon>
        <taxon>Chelicerata</taxon>
        <taxon>Arachnida</taxon>
        <taxon>Araneae</taxon>
        <taxon>Araneomorphae</taxon>
        <taxon>Entelegynae</taxon>
        <taxon>Araneoidea</taxon>
        <taxon>Nephilidae</taxon>
        <taxon>Nephila</taxon>
    </lineage>
</organism>
<evidence type="ECO:0000256" key="2">
    <source>
        <dbReference type="ARBA" id="ARBA00023054"/>
    </source>
</evidence>
<dbReference type="EMBL" id="BMAW01088211">
    <property type="protein sequence ID" value="GFS33510.1"/>
    <property type="molecule type" value="Genomic_DNA"/>
</dbReference>
<dbReference type="GO" id="GO:0004860">
    <property type="term" value="F:protein kinase inhibitor activity"/>
    <property type="evidence" value="ECO:0007669"/>
    <property type="project" value="TreeGrafter"/>
</dbReference>
<dbReference type="GO" id="GO:0035556">
    <property type="term" value="P:intracellular signal transduction"/>
    <property type="evidence" value="ECO:0007669"/>
    <property type="project" value="InterPro"/>
</dbReference>
<feature type="region of interest" description="Disordered" evidence="4">
    <location>
        <begin position="298"/>
        <end position="348"/>
    </location>
</feature>
<dbReference type="OrthoDB" id="446789at2759"/>
<keyword evidence="2 3" id="KW-0175">Coiled coil</keyword>
<dbReference type="AlphaFoldDB" id="A0A8X6M785"/>
<evidence type="ECO:0000256" key="3">
    <source>
        <dbReference type="SAM" id="Coils"/>
    </source>
</evidence>
<dbReference type="PANTHER" id="PTHR19423">
    <property type="entry name" value="SH3 DOMAIN-BINDING PROTEIN 5"/>
    <property type="match status" value="1"/>
</dbReference>
<evidence type="ECO:0000313" key="5">
    <source>
        <dbReference type="EMBL" id="GFS33510.1"/>
    </source>
</evidence>
<feature type="compositionally biased region" description="Polar residues" evidence="4">
    <location>
        <begin position="298"/>
        <end position="314"/>
    </location>
</feature>
<dbReference type="PANTHER" id="PTHR19423:SF1">
    <property type="entry name" value="SH3 DOMAIN-BINDING PROTEIN 5"/>
    <property type="match status" value="1"/>
</dbReference>
<sequence length="407" mass="46319">MDENIGEAVDPRVKDQLEFLNSYTDEINSLELQLDDANATFRNTLSEYSQRLKLIAKKLGKCVRIARPFYEAEEASQAAKLECEEAAIRYHRACGVHKEARETIAMAEKKFDSQKEDYEFDAAWQEMLNRETIKLMNAEALKKESEQEHKRTAQVFSAAVQKVKILEQQLKKEIIKSRPYFEQKKVFLKVLQDLKSRVESLQKAVTDSKASYAACLRNLEMISSEIHERRKLNLPPREPGVGAEWDSKTNSEISIHPPLSMLKIWDSDSHLTDSLSSTTETDIAEDLDNLCQDLSLEPNLSLSSGPKPSETNFNDAADKCANASEPSNVSLPSSSQCKIPSFSSPGAGELSDDSFQEIDLNRNLRNITVVCIMCMFKDREIICCETAMSELYIHTWFYFFHFILTLQ</sequence>
<name>A0A8X6M785_NEPPI</name>
<comment type="similarity">
    <text evidence="1">Belongs to the SH3BP5 family.</text>
</comment>
<evidence type="ECO:0000256" key="1">
    <source>
        <dbReference type="ARBA" id="ARBA00007796"/>
    </source>
</evidence>
<feature type="compositionally biased region" description="Low complexity" evidence="4">
    <location>
        <begin position="324"/>
        <end position="335"/>
    </location>
</feature>
<dbReference type="InterPro" id="IPR007940">
    <property type="entry name" value="SH3BP5"/>
</dbReference>
<accession>A0A8X6M785</accession>
<comment type="caution">
    <text evidence="5">The sequence shown here is derived from an EMBL/GenBank/DDBJ whole genome shotgun (WGS) entry which is preliminary data.</text>
</comment>
<reference evidence="5" key="1">
    <citation type="submission" date="2020-08" db="EMBL/GenBank/DDBJ databases">
        <title>Multicomponent nature underlies the extraordinary mechanical properties of spider dragline silk.</title>
        <authorList>
            <person name="Kono N."/>
            <person name="Nakamura H."/>
            <person name="Mori M."/>
            <person name="Yoshida Y."/>
            <person name="Ohtoshi R."/>
            <person name="Malay A.D."/>
            <person name="Moran D.A.P."/>
            <person name="Tomita M."/>
            <person name="Numata K."/>
            <person name="Arakawa K."/>
        </authorList>
    </citation>
    <scope>NUCLEOTIDE SEQUENCE</scope>
</reference>
<evidence type="ECO:0000256" key="4">
    <source>
        <dbReference type="SAM" id="MobiDB-lite"/>
    </source>
</evidence>
<feature type="coiled-coil region" evidence="3">
    <location>
        <begin position="97"/>
        <end position="148"/>
    </location>
</feature>
<dbReference type="Pfam" id="PF05276">
    <property type="entry name" value="SH3BP5"/>
    <property type="match status" value="1"/>
</dbReference>
<keyword evidence="6" id="KW-1185">Reference proteome</keyword>
<evidence type="ECO:0000313" key="6">
    <source>
        <dbReference type="Proteomes" id="UP000887013"/>
    </source>
</evidence>
<feature type="coiled-coil region" evidence="3">
    <location>
        <begin position="20"/>
        <end position="47"/>
    </location>
</feature>